<organism evidence="1">
    <name type="scientific">Siphoviridae sp. ctrWS2</name>
    <dbReference type="NCBI Taxonomy" id="2823602"/>
    <lineage>
        <taxon>Viruses</taxon>
        <taxon>Duplodnaviria</taxon>
        <taxon>Heunggongvirae</taxon>
        <taxon>Uroviricota</taxon>
        <taxon>Caudoviricetes</taxon>
    </lineage>
</organism>
<evidence type="ECO:0000313" key="1">
    <source>
        <dbReference type="EMBL" id="DAD68191.1"/>
    </source>
</evidence>
<name>A0A8S5LE18_9CAUD</name>
<reference evidence="1" key="1">
    <citation type="journal article" date="2021" name="Proc. Natl. Acad. Sci. U.S.A.">
        <title>A Catalog of Tens of Thousands of Viruses from Human Metagenomes Reveals Hidden Associations with Chronic Diseases.</title>
        <authorList>
            <person name="Tisza M.J."/>
            <person name="Buck C.B."/>
        </authorList>
    </citation>
    <scope>NUCLEOTIDE SEQUENCE</scope>
    <source>
        <strain evidence="1">CtrWS2</strain>
    </source>
</reference>
<dbReference type="EMBL" id="BK014695">
    <property type="protein sequence ID" value="DAD68191.1"/>
    <property type="molecule type" value="Genomic_DNA"/>
</dbReference>
<protein>
    <submittedName>
        <fullName evidence="1">Uncharacterized protein</fullName>
    </submittedName>
</protein>
<sequence length="83" mass="9439">MELNDVLSQSDAIRKEIVNRIHCQVEDFEVVEYDSGGIGIHWSAIYPRYGLIDVPYGWIVAGIYPAENRLAMYADPGDFLCMK</sequence>
<proteinExistence type="predicted"/>
<accession>A0A8S5LE18</accession>